<evidence type="ECO:0000313" key="1">
    <source>
        <dbReference type="EMBL" id="RZU48209.1"/>
    </source>
</evidence>
<protein>
    <submittedName>
        <fullName evidence="1">Uncharacterized protein</fullName>
    </submittedName>
</protein>
<dbReference type="Proteomes" id="UP000292423">
    <property type="component" value="Unassembled WGS sequence"/>
</dbReference>
<dbReference type="EMBL" id="SHKX01000002">
    <property type="protein sequence ID" value="RZU48209.1"/>
    <property type="molecule type" value="Genomic_DNA"/>
</dbReference>
<gene>
    <name evidence="1" type="ORF">EV700_0110</name>
</gene>
<proteinExistence type="predicted"/>
<dbReference type="RefSeq" id="WP_130410414.1">
    <property type="nucleotide sequence ID" value="NZ_SHKX01000002.1"/>
</dbReference>
<dbReference type="OrthoDB" id="8918238at2"/>
<sequence length="359" mass="40685">MIRALLVWDPQPFGAEPQDRAAVSADFHRLLGVKVSAPNEKLLVFARKVGERLLAEDPDNEDYQNYYGTLGEDALANEKAILSLDLPSDDWVPALKVMAEEARALRLVMLDDELGMAFLPDGQVVPENMRKVWEGALREMEAPGFPKRLSEFKKWFNPKFEEMLARHGFNKKVKDPLDGEYCYLRQQLGGGQYINIVYQGGGGDYFLPVGFYVINRDVSKIYDRFNFLQRLPALYLDAYSVYGNSAQLGSMISDYDLALERLGFIEKVIFPLLDIACDIRGIDQVMNGCFDTNLRDYIQNSSYAPNCLIVARLSGNPDFETLTVNLREARRGGANITAIKGDEWLKLVKYLREEVQPLV</sequence>
<organism evidence="1 2">
    <name type="scientific">Fluviicoccus keumensis</name>
    <dbReference type="NCBI Taxonomy" id="1435465"/>
    <lineage>
        <taxon>Bacteria</taxon>
        <taxon>Pseudomonadati</taxon>
        <taxon>Pseudomonadota</taxon>
        <taxon>Gammaproteobacteria</taxon>
        <taxon>Moraxellales</taxon>
        <taxon>Moraxellaceae</taxon>
        <taxon>Fluviicoccus</taxon>
    </lineage>
</organism>
<keyword evidence="2" id="KW-1185">Reference proteome</keyword>
<dbReference type="AlphaFoldDB" id="A0A4Q7ZE52"/>
<comment type="caution">
    <text evidence="1">The sequence shown here is derived from an EMBL/GenBank/DDBJ whole genome shotgun (WGS) entry which is preliminary data.</text>
</comment>
<evidence type="ECO:0000313" key="2">
    <source>
        <dbReference type="Proteomes" id="UP000292423"/>
    </source>
</evidence>
<name>A0A4Q7ZE52_9GAMM</name>
<reference evidence="1 2" key="1">
    <citation type="submission" date="2019-02" db="EMBL/GenBank/DDBJ databases">
        <title>Genomic Encyclopedia of Type Strains, Phase IV (KMG-IV): sequencing the most valuable type-strain genomes for metagenomic binning, comparative biology and taxonomic classification.</title>
        <authorList>
            <person name="Goeker M."/>
        </authorList>
    </citation>
    <scope>NUCLEOTIDE SEQUENCE [LARGE SCALE GENOMIC DNA]</scope>
    <source>
        <strain evidence="1 2">DSM 105135</strain>
    </source>
</reference>
<accession>A0A4Q7ZE52</accession>